<keyword evidence="1" id="KW-1133">Transmembrane helix</keyword>
<protein>
    <recommendedName>
        <fullName evidence="4">Tetratricopeptide repeat-containing protein</fullName>
    </recommendedName>
</protein>
<dbReference type="SUPFAM" id="SSF48452">
    <property type="entry name" value="TPR-like"/>
    <property type="match status" value="1"/>
</dbReference>
<evidence type="ECO:0000313" key="2">
    <source>
        <dbReference type="EMBL" id="SEQ07166.1"/>
    </source>
</evidence>
<accession>A0A1H9D102</accession>
<proteinExistence type="predicted"/>
<sequence>MQNNNNIPQELLDTIERYLKGELSTRELDDFNRLLDLDEDFKAQVEEVRTKYFDTETQSLKNKGKEAEEAISKTKYIVAPQKQKARFLRYSRIAAATAVILVVGSIWFFSTPKNEKLYNNYFKPAPGLQNKTNSDTISEFYIGMRRYNESDYSAAIAIWKTQIENNIENDTLNYFLGVAHLANKKEANAIPYLERTVQSKKTFPLLSDANYYLALSYLKQGNFKSAKKHLASTRKPLGKELLTKLEN</sequence>
<feature type="transmembrane region" description="Helical" evidence="1">
    <location>
        <begin position="90"/>
        <end position="109"/>
    </location>
</feature>
<keyword evidence="1" id="KW-0472">Membrane</keyword>
<keyword evidence="1" id="KW-0812">Transmembrane</keyword>
<dbReference type="AlphaFoldDB" id="A0A1H9D102"/>
<dbReference type="EMBL" id="FOFN01000001">
    <property type="protein sequence ID" value="SEQ07166.1"/>
    <property type="molecule type" value="Genomic_DNA"/>
</dbReference>
<reference evidence="2 3" key="1">
    <citation type="submission" date="2016-10" db="EMBL/GenBank/DDBJ databases">
        <authorList>
            <person name="de Groot N.N."/>
        </authorList>
    </citation>
    <scope>NUCLEOTIDE SEQUENCE [LARGE SCALE GENOMIC DNA]</scope>
    <source>
        <strain evidence="2 3">DSM 21035</strain>
    </source>
</reference>
<keyword evidence="3" id="KW-1185">Reference proteome</keyword>
<organism evidence="2 3">
    <name type="scientific">Hyunsoonleella jejuensis</name>
    <dbReference type="NCBI Taxonomy" id="419940"/>
    <lineage>
        <taxon>Bacteria</taxon>
        <taxon>Pseudomonadati</taxon>
        <taxon>Bacteroidota</taxon>
        <taxon>Flavobacteriia</taxon>
        <taxon>Flavobacteriales</taxon>
        <taxon>Flavobacteriaceae</taxon>
    </lineage>
</organism>
<dbReference type="InterPro" id="IPR011990">
    <property type="entry name" value="TPR-like_helical_dom_sf"/>
</dbReference>
<evidence type="ECO:0008006" key="4">
    <source>
        <dbReference type="Google" id="ProtNLM"/>
    </source>
</evidence>
<dbReference type="Gene3D" id="1.25.40.10">
    <property type="entry name" value="Tetratricopeptide repeat domain"/>
    <property type="match status" value="1"/>
</dbReference>
<dbReference type="OrthoDB" id="1451921at2"/>
<name>A0A1H9D102_9FLAO</name>
<gene>
    <name evidence="2" type="ORF">SAMN05421824_1083</name>
</gene>
<dbReference type="Proteomes" id="UP000198999">
    <property type="component" value="Unassembled WGS sequence"/>
</dbReference>
<dbReference type="STRING" id="419940.SAMN05421824_1083"/>
<evidence type="ECO:0000256" key="1">
    <source>
        <dbReference type="SAM" id="Phobius"/>
    </source>
</evidence>
<dbReference type="RefSeq" id="WP_092576577.1">
    <property type="nucleotide sequence ID" value="NZ_FOFN01000001.1"/>
</dbReference>
<evidence type="ECO:0000313" key="3">
    <source>
        <dbReference type="Proteomes" id="UP000198999"/>
    </source>
</evidence>